<dbReference type="GO" id="GO:0009245">
    <property type="term" value="P:lipid A biosynthetic process"/>
    <property type="evidence" value="ECO:0007669"/>
    <property type="project" value="UniProtKB-KW"/>
</dbReference>
<keyword evidence="5" id="KW-0808">Transferase</keyword>
<keyword evidence="7" id="KW-0418">Kinase</keyword>
<dbReference type="EC" id="2.7.1.130" evidence="2"/>
<dbReference type="GO" id="GO:2001289">
    <property type="term" value="P:lipid X metabolic process"/>
    <property type="evidence" value="ECO:0007669"/>
    <property type="project" value="EnsemblPlants"/>
</dbReference>
<gene>
    <name evidence="10" type="ORF">SEVIR_3G392600v2</name>
</gene>
<dbReference type="PANTHER" id="PTHR42724:SF1">
    <property type="entry name" value="TETRAACYLDISACCHARIDE 4'-KINASE, MITOCHONDRIAL-RELATED"/>
    <property type="match status" value="1"/>
</dbReference>
<sequence>MEEKARQLVARLAATPDSAVRDLPFIHRAVTLPLLSAASAALRASLLLSRLRPRRALPVPVVSVGNLTWGGNGKTPMVDFLARSFHRLGISPLLLTRGYAGGDEPKMLRRRLSDTSAKIGVGANRAAVASSMLQKYGYIHHSETFHADKKLSAISKLESSKIGVAILDDGMQHWSLLRDVEIVMVNGLAPWGNTHFIPRGPMREPLSALGRADIVVIHNADLASQVQLKAVRSTIEDNAATCSVFYSRLAPSHIFEVKQPSRRLSLNVLNDKIVLCVSAIGCPNAFIHTVKEMGPLKIDRLDFSDHHFFNAHDLEIIQETVRSLMDQHGKDTIILVTEKDYDRDPEVLTTLDAKVWVLSSSLQIMPHKEQGEDEFMRKVKEIMVVTGRAKSHVVDCATS</sequence>
<keyword evidence="4" id="KW-0441">Lipid A biosynthesis</keyword>
<keyword evidence="6" id="KW-0547">Nucleotide-binding</keyword>
<dbReference type="NCBIfam" id="TIGR00682">
    <property type="entry name" value="lpxK"/>
    <property type="match status" value="1"/>
</dbReference>
<dbReference type="InterPro" id="IPR003758">
    <property type="entry name" value="LpxK"/>
</dbReference>
<dbReference type="GO" id="GO:0009029">
    <property type="term" value="F:lipid-A 4'-kinase activity"/>
    <property type="evidence" value="ECO:0007669"/>
    <property type="project" value="UniProtKB-EC"/>
</dbReference>
<evidence type="ECO:0000313" key="10">
    <source>
        <dbReference type="EMBL" id="TKW29408.1"/>
    </source>
</evidence>
<reference evidence="10" key="1">
    <citation type="submission" date="2019-03" db="EMBL/GenBank/DDBJ databases">
        <title>WGS assembly of Setaria viridis.</title>
        <authorList>
            <person name="Huang P."/>
            <person name="Jenkins J."/>
            <person name="Grimwood J."/>
            <person name="Barry K."/>
            <person name="Healey A."/>
            <person name="Mamidi S."/>
            <person name="Sreedasyam A."/>
            <person name="Shu S."/>
            <person name="Feldman M."/>
            <person name="Wu J."/>
            <person name="Yu Y."/>
            <person name="Chen C."/>
            <person name="Johnson J."/>
            <person name="Rokhsar D."/>
            <person name="Baxter I."/>
            <person name="Schmutz J."/>
            <person name="Brutnell T."/>
            <person name="Kellogg E."/>
        </authorList>
    </citation>
    <scope>NUCLEOTIDE SEQUENCE [LARGE SCALE GENOMIC DNA]</scope>
</reference>
<dbReference type="HAMAP" id="MF_00409">
    <property type="entry name" value="LpxK"/>
    <property type="match status" value="1"/>
</dbReference>
<evidence type="ECO:0000256" key="5">
    <source>
        <dbReference type="ARBA" id="ARBA00022679"/>
    </source>
</evidence>
<evidence type="ECO:0000256" key="8">
    <source>
        <dbReference type="ARBA" id="ARBA00022840"/>
    </source>
</evidence>
<organism evidence="10 11">
    <name type="scientific">Setaria viridis</name>
    <name type="common">Green bristlegrass</name>
    <name type="synonym">Setaria italica subsp. viridis</name>
    <dbReference type="NCBI Taxonomy" id="4556"/>
    <lineage>
        <taxon>Eukaryota</taxon>
        <taxon>Viridiplantae</taxon>
        <taxon>Streptophyta</taxon>
        <taxon>Embryophyta</taxon>
        <taxon>Tracheophyta</taxon>
        <taxon>Spermatophyta</taxon>
        <taxon>Magnoliopsida</taxon>
        <taxon>Liliopsida</taxon>
        <taxon>Poales</taxon>
        <taxon>Poaceae</taxon>
        <taxon>PACMAD clade</taxon>
        <taxon>Panicoideae</taxon>
        <taxon>Panicodae</taxon>
        <taxon>Paniceae</taxon>
        <taxon>Cenchrinae</taxon>
        <taxon>Setaria</taxon>
    </lineage>
</organism>
<name>A0A4U6VIM2_SETVI</name>
<keyword evidence="11" id="KW-1185">Reference proteome</keyword>
<dbReference type="Gramene" id="TKW29408">
    <property type="protein sequence ID" value="TKW29408"/>
    <property type="gene ID" value="SEVIR_3G392600v2"/>
</dbReference>
<dbReference type="AlphaFoldDB" id="A0A4U6VIM2"/>
<keyword evidence="8" id="KW-0067">ATP-binding</keyword>
<dbReference type="GO" id="GO:0005524">
    <property type="term" value="F:ATP binding"/>
    <property type="evidence" value="ECO:0007669"/>
    <property type="project" value="UniProtKB-KW"/>
</dbReference>
<evidence type="ECO:0000256" key="2">
    <source>
        <dbReference type="ARBA" id="ARBA00012071"/>
    </source>
</evidence>
<keyword evidence="3" id="KW-0444">Lipid biosynthesis</keyword>
<evidence type="ECO:0000256" key="4">
    <source>
        <dbReference type="ARBA" id="ARBA00022556"/>
    </source>
</evidence>
<dbReference type="GO" id="GO:0005739">
    <property type="term" value="C:mitochondrion"/>
    <property type="evidence" value="ECO:0007669"/>
    <property type="project" value="EnsemblPlants"/>
</dbReference>
<dbReference type="OMA" id="RAFPDHH"/>
<evidence type="ECO:0000313" key="11">
    <source>
        <dbReference type="Proteomes" id="UP000298652"/>
    </source>
</evidence>
<evidence type="ECO:0000256" key="3">
    <source>
        <dbReference type="ARBA" id="ARBA00022516"/>
    </source>
</evidence>
<comment type="pathway">
    <text evidence="1">Glycolipid biosynthesis; lipid IV(A) biosynthesis; lipid IV(A) from (3R)-3-hydroxytetradecanoyl-[acyl-carrier-protein] and UDP-N-acetyl-alpha-D-glucosamine: step 6/6.</text>
</comment>
<dbReference type="EMBL" id="CM016554">
    <property type="protein sequence ID" value="TKW29408.1"/>
    <property type="molecule type" value="Genomic_DNA"/>
</dbReference>
<evidence type="ECO:0000256" key="6">
    <source>
        <dbReference type="ARBA" id="ARBA00022741"/>
    </source>
</evidence>
<dbReference type="GO" id="GO:0016020">
    <property type="term" value="C:membrane"/>
    <property type="evidence" value="ECO:0007669"/>
    <property type="project" value="GOC"/>
</dbReference>
<dbReference type="Pfam" id="PF02606">
    <property type="entry name" value="LpxK"/>
    <property type="match status" value="1"/>
</dbReference>
<accession>A0A4U6VIM2</accession>
<evidence type="ECO:0000256" key="1">
    <source>
        <dbReference type="ARBA" id="ARBA00004870"/>
    </source>
</evidence>
<proteinExistence type="inferred from homology"/>
<keyword evidence="9" id="KW-0443">Lipid metabolism</keyword>
<protein>
    <recommendedName>
        <fullName evidence="2">tetraacyldisaccharide 4'-kinase</fullName>
        <ecNumber evidence="2">2.7.1.130</ecNumber>
    </recommendedName>
</protein>
<evidence type="ECO:0000256" key="9">
    <source>
        <dbReference type="ARBA" id="ARBA00023098"/>
    </source>
</evidence>
<dbReference type="Proteomes" id="UP000298652">
    <property type="component" value="Chromosome 3"/>
</dbReference>
<dbReference type="PANTHER" id="PTHR42724">
    <property type="entry name" value="TETRAACYLDISACCHARIDE 4'-KINASE"/>
    <property type="match status" value="1"/>
</dbReference>
<evidence type="ECO:0000256" key="7">
    <source>
        <dbReference type="ARBA" id="ARBA00022777"/>
    </source>
</evidence>
<dbReference type="UniPathway" id="UPA00359">
    <property type="reaction ID" value="UER00482"/>
</dbReference>